<dbReference type="Gene3D" id="3.40.50.880">
    <property type="match status" value="1"/>
</dbReference>
<feature type="active site" description="Nucleophile" evidence="8">
    <location>
        <position position="96"/>
    </location>
</feature>
<comment type="catalytic activity">
    <reaction evidence="8">
        <text>L-glutamine + H2O = L-glutamate + NH4(+)</text>
        <dbReference type="Rhea" id="RHEA:15889"/>
        <dbReference type="ChEBI" id="CHEBI:15377"/>
        <dbReference type="ChEBI" id="CHEBI:28938"/>
        <dbReference type="ChEBI" id="CHEBI:29985"/>
        <dbReference type="ChEBI" id="CHEBI:58359"/>
        <dbReference type="EC" id="3.5.1.2"/>
    </reaction>
</comment>
<dbReference type="EC" id="6.3.5.3" evidence="8"/>
<evidence type="ECO:0000256" key="3">
    <source>
        <dbReference type="ARBA" id="ARBA00022741"/>
    </source>
</evidence>
<comment type="subunit">
    <text evidence="8">Part of the FGAM synthase complex composed of 1 PurL, 1 PurQ and 2 PurS subunits.</text>
</comment>
<dbReference type="Pfam" id="PF13507">
    <property type="entry name" value="GATase_5"/>
    <property type="match status" value="1"/>
</dbReference>
<dbReference type="PROSITE" id="PS51273">
    <property type="entry name" value="GATASE_TYPE_1"/>
    <property type="match status" value="1"/>
</dbReference>
<comment type="subcellular location">
    <subcellularLocation>
        <location evidence="8">Cytoplasm</location>
    </subcellularLocation>
</comment>
<evidence type="ECO:0000313" key="9">
    <source>
        <dbReference type="EMBL" id="TDA39059.1"/>
    </source>
</evidence>
<evidence type="ECO:0000256" key="5">
    <source>
        <dbReference type="ARBA" id="ARBA00022801"/>
    </source>
</evidence>
<keyword evidence="7 8" id="KW-0315">Glutamine amidotransferase</keyword>
<dbReference type="CDD" id="cd01740">
    <property type="entry name" value="GATase1_FGAR_AT"/>
    <property type="match status" value="1"/>
</dbReference>
<keyword evidence="5 8" id="KW-0378">Hydrolase</keyword>
<protein>
    <recommendedName>
        <fullName evidence="8">Phosphoribosylformylglycinamidine synthase subunit PurQ</fullName>
        <shortName evidence="8">FGAM synthase</shortName>
        <ecNumber evidence="8">6.3.5.3</ecNumber>
    </recommendedName>
    <alternativeName>
        <fullName evidence="8">Formylglycinamide ribonucleotide amidotransferase subunit I</fullName>
        <shortName evidence="8">FGAR amidotransferase I</shortName>
        <shortName evidence="8">FGAR-AT I</shortName>
    </alternativeName>
    <alternativeName>
        <fullName evidence="8">Glutaminase PurQ</fullName>
        <ecNumber evidence="8">3.5.1.2</ecNumber>
    </alternativeName>
    <alternativeName>
        <fullName evidence="8">Phosphoribosylformylglycinamidine synthase subunit I</fullName>
    </alternativeName>
</protein>
<keyword evidence="1 8" id="KW-0963">Cytoplasm</keyword>
<dbReference type="PANTHER" id="PTHR47552">
    <property type="entry name" value="PHOSPHORIBOSYLFORMYLGLYCINAMIDINE SYNTHASE SUBUNIT PURQ"/>
    <property type="match status" value="1"/>
</dbReference>
<proteinExistence type="inferred from homology"/>
<dbReference type="GO" id="GO:0006189">
    <property type="term" value="P:'de novo' IMP biosynthetic process"/>
    <property type="evidence" value="ECO:0007669"/>
    <property type="project" value="UniProtKB-UniRule"/>
</dbReference>
<evidence type="ECO:0000313" key="10">
    <source>
        <dbReference type="Proteomes" id="UP000315399"/>
    </source>
</evidence>
<dbReference type="NCBIfam" id="TIGR01737">
    <property type="entry name" value="FGAM_synth_I"/>
    <property type="match status" value="1"/>
</dbReference>
<sequence>MDLRRAKACIARVGGTNCDLEVKVALEHLGLKTEILHMKQILKRGLSEYHLLVFPGGFSYGDYVRAGAIWGKEVHSKIKSELEAFIEEEKLVMGVCNGFQVMIEAGILPNGELVEVPKAALANNASAKYECRWVYIKVERGETPFTGDLGTGELLKIPVGHGEGRFIPASEESLKELIDEGCVLFRYAMPNGEAAGGRYPYNPNGSVYDIAGICNGKGNVMGMMPHPERAFFGWQLPEGRSAPYGDGKRIFQGIIKYLQKY</sequence>
<feature type="active site" evidence="8">
    <location>
        <position position="226"/>
    </location>
</feature>
<dbReference type="InterPro" id="IPR010075">
    <property type="entry name" value="PRibForGlyAmidine_synth_PurQ"/>
</dbReference>
<evidence type="ECO:0000256" key="7">
    <source>
        <dbReference type="ARBA" id="ARBA00022962"/>
    </source>
</evidence>
<dbReference type="GO" id="GO:0005524">
    <property type="term" value="F:ATP binding"/>
    <property type="evidence" value="ECO:0007669"/>
    <property type="project" value="UniProtKB-KW"/>
</dbReference>
<dbReference type="Proteomes" id="UP000315399">
    <property type="component" value="Unassembled WGS sequence"/>
</dbReference>
<comment type="catalytic activity">
    <reaction evidence="8">
        <text>N(2)-formyl-N(1)-(5-phospho-beta-D-ribosyl)glycinamide + L-glutamine + ATP + H2O = 2-formamido-N(1)-(5-O-phospho-beta-D-ribosyl)acetamidine + L-glutamate + ADP + phosphate + H(+)</text>
        <dbReference type="Rhea" id="RHEA:17129"/>
        <dbReference type="ChEBI" id="CHEBI:15377"/>
        <dbReference type="ChEBI" id="CHEBI:15378"/>
        <dbReference type="ChEBI" id="CHEBI:29985"/>
        <dbReference type="ChEBI" id="CHEBI:30616"/>
        <dbReference type="ChEBI" id="CHEBI:43474"/>
        <dbReference type="ChEBI" id="CHEBI:58359"/>
        <dbReference type="ChEBI" id="CHEBI:147286"/>
        <dbReference type="ChEBI" id="CHEBI:147287"/>
        <dbReference type="ChEBI" id="CHEBI:456216"/>
        <dbReference type="EC" id="6.3.5.3"/>
    </reaction>
</comment>
<dbReference type="GO" id="GO:0005737">
    <property type="term" value="C:cytoplasm"/>
    <property type="evidence" value="ECO:0007669"/>
    <property type="project" value="UniProtKB-SubCell"/>
</dbReference>
<dbReference type="PANTHER" id="PTHR47552:SF1">
    <property type="entry name" value="PHOSPHORIBOSYLFORMYLGLYCINAMIDINE SYNTHASE SUBUNIT PURQ"/>
    <property type="match status" value="1"/>
</dbReference>
<dbReference type="GO" id="GO:0004642">
    <property type="term" value="F:phosphoribosylformylglycinamidine synthase activity"/>
    <property type="evidence" value="ECO:0007669"/>
    <property type="project" value="UniProtKB-UniRule"/>
</dbReference>
<evidence type="ECO:0000256" key="1">
    <source>
        <dbReference type="ARBA" id="ARBA00022490"/>
    </source>
</evidence>
<reference evidence="9 10" key="1">
    <citation type="journal article" date="2019" name="Nat. Microbiol.">
        <title>Expanding anaerobic alkane metabolism in the domain of Archaea.</title>
        <authorList>
            <person name="Wang Y."/>
            <person name="Wegener G."/>
            <person name="Hou J."/>
            <person name="Wang F."/>
            <person name="Xiao X."/>
        </authorList>
    </citation>
    <scope>NUCLEOTIDE SEQUENCE [LARGE SCALE GENOMIC DNA]</scope>
    <source>
        <strain evidence="9">WYZ-LMO10</strain>
    </source>
</reference>
<evidence type="ECO:0000256" key="4">
    <source>
        <dbReference type="ARBA" id="ARBA00022755"/>
    </source>
</evidence>
<organism evidence="9 10">
    <name type="scientific">Thermoproteota archaeon</name>
    <dbReference type="NCBI Taxonomy" id="2056631"/>
    <lineage>
        <taxon>Archaea</taxon>
        <taxon>Thermoproteota</taxon>
    </lineage>
</organism>
<comment type="pathway">
    <text evidence="8">Purine metabolism; IMP biosynthesis via de novo pathway; 5-amino-1-(5-phospho-D-ribosyl)imidazole from N(2)-formyl-N(1)-(5-phospho-D-ribosyl)glycinamide: step 1/2.</text>
</comment>
<evidence type="ECO:0000256" key="2">
    <source>
        <dbReference type="ARBA" id="ARBA00022598"/>
    </source>
</evidence>
<dbReference type="SMART" id="SM01211">
    <property type="entry name" value="GATase_5"/>
    <property type="match status" value="1"/>
</dbReference>
<dbReference type="UniPathway" id="UPA00074">
    <property type="reaction ID" value="UER00128"/>
</dbReference>
<name>A0A523BDN7_9CREN</name>
<dbReference type="InterPro" id="IPR029062">
    <property type="entry name" value="Class_I_gatase-like"/>
</dbReference>
<dbReference type="HAMAP" id="MF_00421">
    <property type="entry name" value="PurQ"/>
    <property type="match status" value="1"/>
</dbReference>
<keyword evidence="6 8" id="KW-0067">ATP-binding</keyword>
<evidence type="ECO:0000256" key="6">
    <source>
        <dbReference type="ARBA" id="ARBA00022840"/>
    </source>
</evidence>
<dbReference type="PIRSF" id="PIRSF001586">
    <property type="entry name" value="FGAM_synth_I"/>
    <property type="match status" value="1"/>
</dbReference>
<dbReference type="AlphaFoldDB" id="A0A523BDN7"/>
<gene>
    <name evidence="8 9" type="primary">purQ</name>
    <name evidence="9" type="ORF">DSO08_03215</name>
</gene>
<dbReference type="GO" id="GO:0004359">
    <property type="term" value="F:glutaminase activity"/>
    <property type="evidence" value="ECO:0007669"/>
    <property type="project" value="UniProtKB-EC"/>
</dbReference>
<keyword evidence="4 8" id="KW-0658">Purine biosynthesis</keyword>
<dbReference type="EC" id="3.5.1.2" evidence="8"/>
<accession>A0A523BDN7</accession>
<feature type="active site" evidence="8">
    <location>
        <position position="228"/>
    </location>
</feature>
<keyword evidence="3 8" id="KW-0547">Nucleotide-binding</keyword>
<evidence type="ECO:0000256" key="8">
    <source>
        <dbReference type="HAMAP-Rule" id="MF_00421"/>
    </source>
</evidence>
<dbReference type="EMBL" id="QNVH01000023">
    <property type="protein sequence ID" value="TDA39059.1"/>
    <property type="molecule type" value="Genomic_DNA"/>
</dbReference>
<comment type="function">
    <text evidence="8">Part of the phosphoribosylformylglycinamidine synthase complex involved in the purines biosynthetic pathway. Catalyzes the ATP-dependent conversion of formylglycinamide ribonucleotide (FGAR) and glutamine to yield formylglycinamidine ribonucleotide (FGAM) and glutamate. The FGAM synthase complex is composed of three subunits. PurQ produces an ammonia molecule by converting glutamine to glutamate. PurL transfers the ammonia molecule to FGAR to form FGAM in an ATP-dependent manner. PurS interacts with PurQ and PurL and is thought to assist in the transfer of the ammonia molecule from PurQ to PurL.</text>
</comment>
<keyword evidence="2 8" id="KW-0436">Ligase</keyword>
<dbReference type="SUPFAM" id="SSF52317">
    <property type="entry name" value="Class I glutamine amidotransferase-like"/>
    <property type="match status" value="1"/>
</dbReference>
<comment type="caution">
    <text evidence="9">The sequence shown here is derived from an EMBL/GenBank/DDBJ whole genome shotgun (WGS) entry which is preliminary data.</text>
</comment>